<accession>A0A6B0UA74</accession>
<evidence type="ECO:0000256" key="1">
    <source>
        <dbReference type="SAM" id="SignalP"/>
    </source>
</evidence>
<feature type="chain" id="PRO_5025686295" evidence="1">
    <location>
        <begin position="28"/>
        <end position="84"/>
    </location>
</feature>
<name>A0A6B0UA74_IXORI</name>
<dbReference type="EMBL" id="GIFC01002923">
    <property type="protein sequence ID" value="MXU85006.1"/>
    <property type="molecule type" value="Transcribed_RNA"/>
</dbReference>
<keyword evidence="1" id="KW-0732">Signal</keyword>
<proteinExistence type="predicted"/>
<organism evidence="2">
    <name type="scientific">Ixodes ricinus</name>
    <name type="common">Common tick</name>
    <name type="synonym">Acarus ricinus</name>
    <dbReference type="NCBI Taxonomy" id="34613"/>
    <lineage>
        <taxon>Eukaryota</taxon>
        <taxon>Metazoa</taxon>
        <taxon>Ecdysozoa</taxon>
        <taxon>Arthropoda</taxon>
        <taxon>Chelicerata</taxon>
        <taxon>Arachnida</taxon>
        <taxon>Acari</taxon>
        <taxon>Parasitiformes</taxon>
        <taxon>Ixodida</taxon>
        <taxon>Ixodoidea</taxon>
        <taxon>Ixodidae</taxon>
        <taxon>Ixodinae</taxon>
        <taxon>Ixodes</taxon>
    </lineage>
</organism>
<evidence type="ECO:0000313" key="2">
    <source>
        <dbReference type="EMBL" id="MXU85006.1"/>
    </source>
</evidence>
<dbReference type="AlphaFoldDB" id="A0A6B0UA74"/>
<feature type="signal peptide" evidence="1">
    <location>
        <begin position="1"/>
        <end position="27"/>
    </location>
</feature>
<sequence>MSNDVRKSAIFLMLPLIISMYSRLAQSCCICFWIASLSDTDMLFKNWLVSQMQECFKTKKLWPKTQALASPRSRPHVPSSGSKE</sequence>
<protein>
    <submittedName>
        <fullName evidence="2">Putative secreted protein</fullName>
    </submittedName>
</protein>
<reference evidence="2" key="1">
    <citation type="submission" date="2019-12" db="EMBL/GenBank/DDBJ databases">
        <title>An insight into the sialome of adult female Ixodes ricinus ticks feeding for 6 days.</title>
        <authorList>
            <person name="Perner J."/>
            <person name="Ribeiro J.M.C."/>
        </authorList>
    </citation>
    <scope>NUCLEOTIDE SEQUENCE</scope>
    <source>
        <strain evidence="2">Semi-engorged</strain>
        <tissue evidence="2">Salivary glands</tissue>
    </source>
</reference>